<dbReference type="InterPro" id="IPR036388">
    <property type="entry name" value="WH-like_DNA-bd_sf"/>
</dbReference>
<dbReference type="GO" id="GO:0003700">
    <property type="term" value="F:DNA-binding transcription factor activity"/>
    <property type="evidence" value="ECO:0007669"/>
    <property type="project" value="InterPro"/>
</dbReference>
<dbReference type="SUPFAM" id="SSF46785">
    <property type="entry name" value="Winged helix' DNA-binding domain"/>
    <property type="match status" value="1"/>
</dbReference>
<dbReference type="PANTHER" id="PTHR44846">
    <property type="entry name" value="MANNOSYL-D-GLYCERATE TRANSPORT/METABOLISM SYSTEM REPRESSOR MNGR-RELATED"/>
    <property type="match status" value="1"/>
</dbReference>
<proteinExistence type="predicted"/>
<feature type="domain" description="HTH gntR-type" evidence="4">
    <location>
        <begin position="9"/>
        <end position="78"/>
    </location>
</feature>
<dbReference type="Gene3D" id="3.40.1410.10">
    <property type="entry name" value="Chorismate lyase-like"/>
    <property type="match status" value="1"/>
</dbReference>
<dbReference type="InterPro" id="IPR028978">
    <property type="entry name" value="Chorismate_lyase_/UTRA_dom_sf"/>
</dbReference>
<dbReference type="Gene3D" id="1.10.10.10">
    <property type="entry name" value="Winged helix-like DNA-binding domain superfamily/Winged helix DNA-binding domain"/>
    <property type="match status" value="1"/>
</dbReference>
<sequence length="258" mass="27472">MADGTPTAPAPYLVVADGMRHRIVDGSWPPGHRLPSRSVLGAEFGGVGENVVRRAQELLIDEGLLEGRAGSGTYVRAPRPRHTLLRTPPADADARGVAPYGFTGTWEADTTAKTAAPAEIAHRLGIEVGAPCVHTVYEFLARHRPVMISTSWEPMSVTGGSEIVLPEGGPLAGRGVATRMAHIGVTVDHVRETPRPVQITPEQAHLLGILAGSRATLIERTHYDTSGRAVETSDLLVPADAWDITYKVPFGVLRTPGP</sequence>
<dbReference type="InterPro" id="IPR036390">
    <property type="entry name" value="WH_DNA-bd_sf"/>
</dbReference>
<evidence type="ECO:0000256" key="2">
    <source>
        <dbReference type="ARBA" id="ARBA00023125"/>
    </source>
</evidence>
<dbReference type="InterPro" id="IPR011663">
    <property type="entry name" value="UTRA"/>
</dbReference>
<accession>A0AAU2A5L2</accession>
<dbReference type="InterPro" id="IPR000524">
    <property type="entry name" value="Tscrpt_reg_HTH_GntR"/>
</dbReference>
<evidence type="ECO:0000256" key="1">
    <source>
        <dbReference type="ARBA" id="ARBA00023015"/>
    </source>
</evidence>
<dbReference type="CDD" id="cd07377">
    <property type="entry name" value="WHTH_GntR"/>
    <property type="match status" value="1"/>
</dbReference>
<dbReference type="SUPFAM" id="SSF64288">
    <property type="entry name" value="Chorismate lyase-like"/>
    <property type="match status" value="1"/>
</dbReference>
<keyword evidence="3" id="KW-0804">Transcription</keyword>
<reference evidence="5" key="1">
    <citation type="submission" date="2022-10" db="EMBL/GenBank/DDBJ databases">
        <title>The complete genomes of actinobacterial strains from the NBC collection.</title>
        <authorList>
            <person name="Joergensen T.S."/>
            <person name="Alvarez Arevalo M."/>
            <person name="Sterndorff E.B."/>
            <person name="Faurdal D."/>
            <person name="Vuksanovic O."/>
            <person name="Mourched A.-S."/>
            <person name="Charusanti P."/>
            <person name="Shaw S."/>
            <person name="Blin K."/>
            <person name="Weber T."/>
        </authorList>
    </citation>
    <scope>NUCLEOTIDE SEQUENCE</scope>
    <source>
        <strain evidence="5">NBC_00093</strain>
    </source>
</reference>
<evidence type="ECO:0000313" key="5">
    <source>
        <dbReference type="EMBL" id="WTT19849.1"/>
    </source>
</evidence>
<dbReference type="EMBL" id="CP108222">
    <property type="protein sequence ID" value="WTT19849.1"/>
    <property type="molecule type" value="Genomic_DNA"/>
</dbReference>
<dbReference type="AlphaFoldDB" id="A0AAU2A5L2"/>
<dbReference type="PROSITE" id="PS50949">
    <property type="entry name" value="HTH_GNTR"/>
    <property type="match status" value="1"/>
</dbReference>
<keyword evidence="2" id="KW-0238">DNA-binding</keyword>
<dbReference type="PANTHER" id="PTHR44846:SF17">
    <property type="entry name" value="GNTR-FAMILY TRANSCRIPTIONAL REGULATOR"/>
    <property type="match status" value="1"/>
</dbReference>
<dbReference type="Pfam" id="PF07702">
    <property type="entry name" value="UTRA"/>
    <property type="match status" value="1"/>
</dbReference>
<dbReference type="InterPro" id="IPR050679">
    <property type="entry name" value="Bact_HTH_transcr_reg"/>
</dbReference>
<dbReference type="GO" id="GO:0045892">
    <property type="term" value="P:negative regulation of DNA-templated transcription"/>
    <property type="evidence" value="ECO:0007669"/>
    <property type="project" value="TreeGrafter"/>
</dbReference>
<dbReference type="Pfam" id="PF00392">
    <property type="entry name" value="GntR"/>
    <property type="match status" value="1"/>
</dbReference>
<evidence type="ECO:0000259" key="4">
    <source>
        <dbReference type="PROSITE" id="PS50949"/>
    </source>
</evidence>
<dbReference type="SMART" id="SM00866">
    <property type="entry name" value="UTRA"/>
    <property type="match status" value="1"/>
</dbReference>
<evidence type="ECO:0000256" key="3">
    <source>
        <dbReference type="ARBA" id="ARBA00023163"/>
    </source>
</evidence>
<name>A0AAU2A5L2_9ACTN</name>
<organism evidence="5">
    <name type="scientific">Streptomyces sp. NBC_00093</name>
    <dbReference type="NCBI Taxonomy" id="2975649"/>
    <lineage>
        <taxon>Bacteria</taxon>
        <taxon>Bacillati</taxon>
        <taxon>Actinomycetota</taxon>
        <taxon>Actinomycetes</taxon>
        <taxon>Kitasatosporales</taxon>
        <taxon>Streptomycetaceae</taxon>
        <taxon>Streptomyces</taxon>
    </lineage>
</organism>
<gene>
    <name evidence="5" type="ORF">OHA22_32150</name>
</gene>
<keyword evidence="1" id="KW-0805">Transcription regulation</keyword>
<protein>
    <submittedName>
        <fullName evidence="5">GntR family transcriptional regulator</fullName>
    </submittedName>
</protein>
<dbReference type="GO" id="GO:0003677">
    <property type="term" value="F:DNA binding"/>
    <property type="evidence" value="ECO:0007669"/>
    <property type="project" value="UniProtKB-KW"/>
</dbReference>
<dbReference type="SMART" id="SM00345">
    <property type="entry name" value="HTH_GNTR"/>
    <property type="match status" value="1"/>
</dbReference>